<keyword evidence="5" id="KW-0378">Hydrolase</keyword>
<dbReference type="InterPro" id="IPR006439">
    <property type="entry name" value="HAD-SF_hydro_IA"/>
</dbReference>
<evidence type="ECO:0000256" key="2">
    <source>
        <dbReference type="ARBA" id="ARBA00006171"/>
    </source>
</evidence>
<dbReference type="GO" id="GO:0046872">
    <property type="term" value="F:metal ion binding"/>
    <property type="evidence" value="ECO:0007669"/>
    <property type="project" value="UniProtKB-KW"/>
</dbReference>
<proteinExistence type="inferred from homology"/>
<dbReference type="PANTHER" id="PTHR46193:SF10">
    <property type="entry name" value="6-PHOSPHOGLUCONATE PHOSPHATASE"/>
    <property type="match status" value="1"/>
</dbReference>
<dbReference type="NCBIfam" id="TIGR01509">
    <property type="entry name" value="HAD-SF-IA-v3"/>
    <property type="match status" value="1"/>
</dbReference>
<dbReference type="SFLD" id="SFLDG01129">
    <property type="entry name" value="C1.5:_HAD__Beta-PGM__Phosphata"/>
    <property type="match status" value="1"/>
</dbReference>
<dbReference type="InterPro" id="IPR023214">
    <property type="entry name" value="HAD_sf"/>
</dbReference>
<accession>A0A2S8S4H8</accession>
<dbReference type="SFLD" id="SFLDS00003">
    <property type="entry name" value="Haloacid_Dehalogenase"/>
    <property type="match status" value="1"/>
</dbReference>
<comment type="cofactor">
    <cofactor evidence="1">
        <name>Mg(2+)</name>
        <dbReference type="ChEBI" id="CHEBI:18420"/>
    </cofactor>
</comment>
<name>A0A2S8S4H8_9RHOB</name>
<keyword evidence="6" id="KW-1185">Reference proteome</keyword>
<keyword evidence="3" id="KW-0479">Metal-binding</keyword>
<reference evidence="5 6" key="1">
    <citation type="submission" date="2018-02" db="EMBL/GenBank/DDBJ databases">
        <title>Genomic Encyclopedia of Archaeal and Bacterial Type Strains, Phase II (KMG-II): from individual species to whole genera.</title>
        <authorList>
            <person name="Goeker M."/>
        </authorList>
    </citation>
    <scope>NUCLEOTIDE SEQUENCE [LARGE SCALE GENOMIC DNA]</scope>
    <source>
        <strain evidence="5 6">DSM 18921</strain>
    </source>
</reference>
<dbReference type="Gene3D" id="3.40.50.1000">
    <property type="entry name" value="HAD superfamily/HAD-like"/>
    <property type="match status" value="1"/>
</dbReference>
<evidence type="ECO:0000313" key="5">
    <source>
        <dbReference type="EMBL" id="PQV55707.1"/>
    </source>
</evidence>
<protein>
    <submittedName>
        <fullName evidence="5">HAD superfamily hydrolase (TIGR01509 family)</fullName>
    </submittedName>
</protein>
<gene>
    <name evidence="5" type="ORF">LX70_03028</name>
</gene>
<dbReference type="InterPro" id="IPR036412">
    <property type="entry name" value="HAD-like_sf"/>
</dbReference>
<dbReference type="RefSeq" id="WP_105515616.1">
    <property type="nucleotide sequence ID" value="NZ_PVEP01000007.1"/>
</dbReference>
<dbReference type="PANTHER" id="PTHR46193">
    <property type="entry name" value="6-PHOSPHOGLUCONATE PHOSPHATASE"/>
    <property type="match status" value="1"/>
</dbReference>
<comment type="caution">
    <text evidence="5">The sequence shown here is derived from an EMBL/GenBank/DDBJ whole genome shotgun (WGS) entry which is preliminary data.</text>
</comment>
<organism evidence="5 6">
    <name type="scientific">Albidovulum denitrificans</name>
    <dbReference type="NCBI Taxonomy" id="404881"/>
    <lineage>
        <taxon>Bacteria</taxon>
        <taxon>Pseudomonadati</taxon>
        <taxon>Pseudomonadota</taxon>
        <taxon>Alphaproteobacteria</taxon>
        <taxon>Rhodobacterales</taxon>
        <taxon>Paracoccaceae</taxon>
        <taxon>Albidovulum</taxon>
    </lineage>
</organism>
<dbReference type="GO" id="GO:0016787">
    <property type="term" value="F:hydrolase activity"/>
    <property type="evidence" value="ECO:0007669"/>
    <property type="project" value="UniProtKB-KW"/>
</dbReference>
<dbReference type="EMBL" id="PVEP01000007">
    <property type="protein sequence ID" value="PQV55707.1"/>
    <property type="molecule type" value="Genomic_DNA"/>
</dbReference>
<evidence type="ECO:0000256" key="1">
    <source>
        <dbReference type="ARBA" id="ARBA00001946"/>
    </source>
</evidence>
<dbReference type="Gene3D" id="1.10.150.240">
    <property type="entry name" value="Putative phosphatase, domain 2"/>
    <property type="match status" value="1"/>
</dbReference>
<comment type="similarity">
    <text evidence="2">Belongs to the HAD-like hydrolase superfamily. CbbY/CbbZ/Gph/YieH family.</text>
</comment>
<dbReference type="InterPro" id="IPR023198">
    <property type="entry name" value="PGP-like_dom2"/>
</dbReference>
<dbReference type="OrthoDB" id="9797743at2"/>
<dbReference type="AlphaFoldDB" id="A0A2S8S4H8"/>
<evidence type="ECO:0000256" key="3">
    <source>
        <dbReference type="ARBA" id="ARBA00022723"/>
    </source>
</evidence>
<dbReference type="SUPFAM" id="SSF56784">
    <property type="entry name" value="HAD-like"/>
    <property type="match status" value="1"/>
</dbReference>
<dbReference type="Pfam" id="PF00702">
    <property type="entry name" value="Hydrolase"/>
    <property type="match status" value="1"/>
</dbReference>
<keyword evidence="4" id="KW-0460">Magnesium</keyword>
<dbReference type="InterPro" id="IPR051600">
    <property type="entry name" value="Beta-PGM-like"/>
</dbReference>
<dbReference type="Proteomes" id="UP000238338">
    <property type="component" value="Unassembled WGS sequence"/>
</dbReference>
<sequence>MTPSAVLFDCDGVIVDSEPITDEIIAASLARHGLVIKVGDIHGMFLGGTMNSVAEEARRLGADLPESWVDDIYEEMFERLARDTPLIPGITAVFDALDAAGIPYAVGSNGPHRKMAITLGQHPDLYRRLRGRVFSRHDVARPKPAPDLYLHAARALGVSPAGCVVIEDSPTGARAAAAAGMRCFGYAATSDATGLQAAKATPFRSMADLPALLGL</sequence>
<evidence type="ECO:0000313" key="6">
    <source>
        <dbReference type="Proteomes" id="UP000238338"/>
    </source>
</evidence>
<evidence type="ECO:0000256" key="4">
    <source>
        <dbReference type="ARBA" id="ARBA00022842"/>
    </source>
</evidence>